<name>A0A0G0XBJ9_UNCKA</name>
<accession>A0A0G0XBJ9</accession>
<dbReference type="EMBL" id="LCCA01000010">
    <property type="protein sequence ID" value="KKS22280.1"/>
    <property type="molecule type" value="Genomic_DNA"/>
</dbReference>
<proteinExistence type="predicted"/>
<reference evidence="1 2" key="1">
    <citation type="journal article" date="2015" name="Nature">
        <title>rRNA introns, odd ribosomes, and small enigmatic genomes across a large radiation of phyla.</title>
        <authorList>
            <person name="Brown C.T."/>
            <person name="Hug L.A."/>
            <person name="Thomas B.C."/>
            <person name="Sharon I."/>
            <person name="Castelle C.J."/>
            <person name="Singh A."/>
            <person name="Wilkins M.J."/>
            <person name="Williams K.H."/>
            <person name="Banfield J.F."/>
        </authorList>
    </citation>
    <scope>NUCLEOTIDE SEQUENCE [LARGE SCALE GENOMIC DNA]</scope>
</reference>
<dbReference type="Gene3D" id="3.90.550.10">
    <property type="entry name" value="Spore Coat Polysaccharide Biosynthesis Protein SpsA, Chain A"/>
    <property type="match status" value="1"/>
</dbReference>
<gene>
    <name evidence="1" type="ORF">UU80_C0010G0034</name>
</gene>
<protein>
    <submittedName>
        <fullName evidence="1">Uncharacterized protein</fullName>
    </submittedName>
</protein>
<evidence type="ECO:0000313" key="1">
    <source>
        <dbReference type="EMBL" id="KKS22280.1"/>
    </source>
</evidence>
<evidence type="ECO:0000313" key="2">
    <source>
        <dbReference type="Proteomes" id="UP000034920"/>
    </source>
</evidence>
<dbReference type="Proteomes" id="UP000034920">
    <property type="component" value="Unassembled WGS sequence"/>
</dbReference>
<dbReference type="SUPFAM" id="SSF53448">
    <property type="entry name" value="Nucleotide-diphospho-sugar transferases"/>
    <property type="match status" value="1"/>
</dbReference>
<dbReference type="InterPro" id="IPR029044">
    <property type="entry name" value="Nucleotide-diphossugar_trans"/>
</dbReference>
<comment type="caution">
    <text evidence="1">The sequence shown here is derived from an EMBL/GenBank/DDBJ whole genome shotgun (WGS) entry which is preliminary data.</text>
</comment>
<dbReference type="STRING" id="1619103.UU80_C0010G0034"/>
<organism evidence="1 2">
    <name type="scientific">candidate division WWE3 bacterium GW2011_GWA1_41_8</name>
    <dbReference type="NCBI Taxonomy" id="1619103"/>
    <lineage>
        <taxon>Bacteria</taxon>
        <taxon>Katanobacteria</taxon>
    </lineage>
</organism>
<sequence length="41" mass="4740">MKIIVIIPTYNEVDNITRLIPALAEEFKKMPQHEFGILVVD</sequence>
<feature type="non-terminal residue" evidence="1">
    <location>
        <position position="41"/>
    </location>
</feature>
<dbReference type="AlphaFoldDB" id="A0A0G0XBJ9"/>